<organism evidence="3 4">
    <name type="scientific">Candidatus Burkholderia verschuerenii</name>
    <dbReference type="NCBI Taxonomy" id="242163"/>
    <lineage>
        <taxon>Bacteria</taxon>
        <taxon>Pseudomonadati</taxon>
        <taxon>Pseudomonadota</taxon>
        <taxon>Betaproteobacteria</taxon>
        <taxon>Burkholderiales</taxon>
        <taxon>Burkholderiaceae</taxon>
        <taxon>Burkholderia</taxon>
    </lineage>
</organism>
<reference evidence="4" key="1">
    <citation type="submission" date="2015-06" db="EMBL/GenBank/DDBJ databases">
        <title>Comparative genomics of Burkholderia leaf nodule symbionts.</title>
        <authorList>
            <person name="Carlier A."/>
            <person name="Eberl L."/>
            <person name="Pinto-Carbo M."/>
        </authorList>
    </citation>
    <scope>NUCLEOTIDE SEQUENCE [LARGE SCALE GENOMIC DNA]</scope>
    <source>
        <strain evidence="4">UZHbot4</strain>
    </source>
</reference>
<dbReference type="Pfam" id="PF00149">
    <property type="entry name" value="Metallophos"/>
    <property type="match status" value="1"/>
</dbReference>
<accession>A0A0L0MBE5</accession>
<evidence type="ECO:0000313" key="4">
    <source>
        <dbReference type="Proteomes" id="UP000036959"/>
    </source>
</evidence>
<dbReference type="PANTHER" id="PTHR43143:SF6">
    <property type="entry name" value="BLL3016 PROTEIN"/>
    <property type="match status" value="1"/>
</dbReference>
<dbReference type="PATRIC" id="fig|242163.4.peg.773"/>
<name>A0A0L0MBE5_9BURK</name>
<feature type="region of interest" description="Disordered" evidence="1">
    <location>
        <begin position="1"/>
        <end position="23"/>
    </location>
</feature>
<proteinExistence type="predicted"/>
<protein>
    <recommendedName>
        <fullName evidence="2">Calcineurin-like phosphoesterase domain-containing protein</fullName>
    </recommendedName>
</protein>
<gene>
    <name evidence="3" type="ORF">BVER_01270c</name>
</gene>
<dbReference type="PANTHER" id="PTHR43143">
    <property type="entry name" value="METALLOPHOSPHOESTERASE, CALCINEURIN SUPERFAMILY"/>
    <property type="match status" value="1"/>
</dbReference>
<evidence type="ECO:0000313" key="3">
    <source>
        <dbReference type="EMBL" id="KND59576.1"/>
    </source>
</evidence>
<dbReference type="AlphaFoldDB" id="A0A0L0MBE5"/>
<dbReference type="Gene3D" id="3.60.21.10">
    <property type="match status" value="1"/>
</dbReference>
<evidence type="ECO:0000256" key="1">
    <source>
        <dbReference type="SAM" id="MobiDB-lite"/>
    </source>
</evidence>
<dbReference type="GO" id="GO:0016787">
    <property type="term" value="F:hydrolase activity"/>
    <property type="evidence" value="ECO:0007669"/>
    <property type="project" value="InterPro"/>
</dbReference>
<comment type="caution">
    <text evidence="3">The sequence shown here is derived from an EMBL/GenBank/DDBJ whole genome shotgun (WGS) entry which is preliminary data.</text>
</comment>
<keyword evidence="4" id="KW-1185">Reference proteome</keyword>
<dbReference type="SUPFAM" id="SSF56300">
    <property type="entry name" value="Metallo-dependent phosphatases"/>
    <property type="match status" value="1"/>
</dbReference>
<dbReference type="InterPro" id="IPR029052">
    <property type="entry name" value="Metallo-depent_PP-like"/>
</dbReference>
<dbReference type="Proteomes" id="UP000036959">
    <property type="component" value="Unassembled WGS sequence"/>
</dbReference>
<sequence length="330" mass="35712">MKTDLHDMPDAQPQDELDERGKSRRTALSCMAWAGAGVLWTVSGGVPMSRLISSAEAAEVKTSSFSFVQISDSHIGFNKDPNTEPTSTLEEAVHQIGSMKKQPAFMIHTGDITHLSKPAQFDTATQIIGAAGMPVHYVPGEHDVLVEDGNPFFDRFSEQYGKGSNRHWYSFDQGGVHFIGLTNVIDLKGGGLGYLGDAQLAWLKSDLQGRSSSTPIVVFAHIPLWALYPQWGWGTDDSAQALALLKRFGSVTVLNGHVHQVAQKVEGEMRFYSAMSTAFPQPSPGDPAGPGPMKVGADRLRSMLGLREVTHVAGRERLAVVDTALAVKQS</sequence>
<dbReference type="InterPro" id="IPR051918">
    <property type="entry name" value="STPP_CPPED1"/>
</dbReference>
<dbReference type="InterPro" id="IPR004843">
    <property type="entry name" value="Calcineurin-like_PHP"/>
</dbReference>
<evidence type="ECO:0000259" key="2">
    <source>
        <dbReference type="Pfam" id="PF00149"/>
    </source>
</evidence>
<dbReference type="EMBL" id="LFJJ01000117">
    <property type="protein sequence ID" value="KND59576.1"/>
    <property type="molecule type" value="Genomic_DNA"/>
</dbReference>
<feature type="domain" description="Calcineurin-like phosphoesterase" evidence="2">
    <location>
        <begin position="66"/>
        <end position="260"/>
    </location>
</feature>